<comment type="caution">
    <text evidence="2">The sequence shown here is derived from an EMBL/GenBank/DDBJ whole genome shotgun (WGS) entry which is preliminary data.</text>
</comment>
<dbReference type="AlphaFoldDB" id="A0A2J8A9L8"/>
<feature type="compositionally biased region" description="Pro residues" evidence="1">
    <location>
        <begin position="31"/>
        <end position="50"/>
    </location>
</feature>
<reference evidence="2 3" key="1">
    <citation type="journal article" date="2017" name="Mol. Biol. Evol.">
        <title>The 4-celled Tetrabaena socialis nuclear genome reveals the essential components for genetic control of cell number at the origin of multicellularity in the volvocine lineage.</title>
        <authorList>
            <person name="Featherston J."/>
            <person name="Arakaki Y."/>
            <person name="Hanschen E.R."/>
            <person name="Ferris P.J."/>
            <person name="Michod R.E."/>
            <person name="Olson B.J.S.C."/>
            <person name="Nozaki H."/>
            <person name="Durand P.M."/>
        </authorList>
    </citation>
    <scope>NUCLEOTIDE SEQUENCE [LARGE SCALE GENOMIC DNA]</scope>
    <source>
        <strain evidence="2 3">NIES-571</strain>
    </source>
</reference>
<evidence type="ECO:0000313" key="3">
    <source>
        <dbReference type="Proteomes" id="UP000236333"/>
    </source>
</evidence>
<accession>A0A2J8A9L8</accession>
<gene>
    <name evidence="2" type="ORF">TSOC_004172</name>
</gene>
<evidence type="ECO:0000313" key="2">
    <source>
        <dbReference type="EMBL" id="PNH09201.1"/>
    </source>
</evidence>
<name>A0A2J8A9L8_9CHLO</name>
<dbReference type="Proteomes" id="UP000236333">
    <property type="component" value="Unassembled WGS sequence"/>
</dbReference>
<evidence type="ECO:0000256" key="1">
    <source>
        <dbReference type="SAM" id="MobiDB-lite"/>
    </source>
</evidence>
<protein>
    <submittedName>
        <fullName evidence="2">Uncharacterized protein</fullName>
    </submittedName>
</protein>
<keyword evidence="3" id="KW-1185">Reference proteome</keyword>
<dbReference type="OrthoDB" id="544989at2759"/>
<dbReference type="EMBL" id="PGGS01000099">
    <property type="protein sequence ID" value="PNH09201.1"/>
    <property type="molecule type" value="Genomic_DNA"/>
</dbReference>
<sequence>MGLFIVNELKPLTAAMASPFVRTFCNRTQLSPPPPPPPPKPPRPSPPPPAPATCQLCLALQFTGTGAAASKSYCDALAKAAQDTFKPLANAQGIRIAASDALGWAPLLNRFLAAVLPAVYDTLFPPAAGAGGTGSCAAYPGTAATYRIVASDSGTAAGRLACFSATNYDCSKPRPAAGFPTDLTCSRGSPAGLFVLRATVQKSTVSILTARYQAYCFGIQLASPAPNVTSSCASNRVLSVALYLNATMRSNVTGIILRGATDQRRVSMSVGGIASEDAWWLRPGGGRVVGNTLWVRPIDWNADLMRDLVARNRAEFCLELRPGVTLSDMCLGGVPGTCFASIISSDTCCPVYSSALP</sequence>
<proteinExistence type="predicted"/>
<organism evidence="2 3">
    <name type="scientific">Tetrabaena socialis</name>
    <dbReference type="NCBI Taxonomy" id="47790"/>
    <lineage>
        <taxon>Eukaryota</taxon>
        <taxon>Viridiplantae</taxon>
        <taxon>Chlorophyta</taxon>
        <taxon>core chlorophytes</taxon>
        <taxon>Chlorophyceae</taxon>
        <taxon>CS clade</taxon>
        <taxon>Chlamydomonadales</taxon>
        <taxon>Tetrabaenaceae</taxon>
        <taxon>Tetrabaena</taxon>
    </lineage>
</organism>
<feature type="region of interest" description="Disordered" evidence="1">
    <location>
        <begin position="26"/>
        <end position="50"/>
    </location>
</feature>